<evidence type="ECO:0000256" key="1">
    <source>
        <dbReference type="ARBA" id="ARBA00023002"/>
    </source>
</evidence>
<dbReference type="Pfam" id="PF00248">
    <property type="entry name" value="Aldo_ket_red"/>
    <property type="match status" value="1"/>
</dbReference>
<dbReference type="RefSeq" id="WP_189641402.1">
    <property type="nucleotide sequence ID" value="NZ_BMZF01000011.1"/>
</dbReference>
<keyword evidence="4" id="KW-1185">Reference proteome</keyword>
<dbReference type="SUPFAM" id="SSF51430">
    <property type="entry name" value="NAD(P)-linked oxidoreductase"/>
    <property type="match status" value="1"/>
</dbReference>
<protein>
    <submittedName>
        <fullName evidence="3">Aldo/keto reductase</fullName>
    </submittedName>
</protein>
<accession>A0ABQ3D6D1</accession>
<evidence type="ECO:0000313" key="3">
    <source>
        <dbReference type="EMBL" id="GHA61243.1"/>
    </source>
</evidence>
<proteinExistence type="predicted"/>
<comment type="caution">
    <text evidence="3">The sequence shown here is derived from an EMBL/GenBank/DDBJ whole genome shotgun (WGS) entry which is preliminary data.</text>
</comment>
<feature type="domain" description="NADP-dependent oxidoreductase" evidence="2">
    <location>
        <begin position="15"/>
        <end position="304"/>
    </location>
</feature>
<organism evidence="3 4">
    <name type="scientific">Paramylibacter ulvae</name>
    <dbReference type="NCBI Taxonomy" id="1651968"/>
    <lineage>
        <taxon>Bacteria</taxon>
        <taxon>Pseudomonadati</taxon>
        <taxon>Pseudomonadota</taxon>
        <taxon>Alphaproteobacteria</taxon>
        <taxon>Rhodobacterales</taxon>
        <taxon>Paracoccaceae</taxon>
        <taxon>Paramylibacter</taxon>
    </lineage>
</organism>
<keyword evidence="1" id="KW-0560">Oxidoreductase</keyword>
<dbReference type="InterPro" id="IPR036812">
    <property type="entry name" value="NAD(P)_OxRdtase_dom_sf"/>
</dbReference>
<dbReference type="InterPro" id="IPR050791">
    <property type="entry name" value="Aldo-Keto_reductase"/>
</dbReference>
<evidence type="ECO:0000259" key="2">
    <source>
        <dbReference type="Pfam" id="PF00248"/>
    </source>
</evidence>
<gene>
    <name evidence="3" type="ORF">GCM10008927_28360</name>
</gene>
<dbReference type="Proteomes" id="UP000634455">
    <property type="component" value="Unassembled WGS sequence"/>
</dbReference>
<evidence type="ECO:0000313" key="4">
    <source>
        <dbReference type="Proteomes" id="UP000634455"/>
    </source>
</evidence>
<sequence length="327" mass="36237">MKYRTLGKDGPKVSAIGLGCMSFAGFFGETDTATSHRCLDAAIDHGINFLDTAELYGMGVSENAIGSYLKGKENPFKIATKGGIIVKPERRFDNSRTYLENALDGSMKRLGVDYIDLYYIHRREQDRPIEEVVETLKGFIDAGKIGGYGLSEVSPTTLRRAHAVHPCRAVQNEYSLWTRLPDLGLIRTCAELGVAFVPFSPVARGMLTDAQPDPAMMRDNDFRRTNPRFVEPNYSDNCAMIAKFSAWASDRGLTTSAAALAWILHRGDHLIPIPGTRYPENMANWANAADITFSDDDMAEIETILPAGWAYGDRYNDTQSVGPERFC</sequence>
<dbReference type="PANTHER" id="PTHR43625">
    <property type="entry name" value="AFLATOXIN B1 ALDEHYDE REDUCTASE"/>
    <property type="match status" value="1"/>
</dbReference>
<dbReference type="InterPro" id="IPR023210">
    <property type="entry name" value="NADP_OxRdtase_dom"/>
</dbReference>
<dbReference type="Gene3D" id="3.20.20.100">
    <property type="entry name" value="NADP-dependent oxidoreductase domain"/>
    <property type="match status" value="1"/>
</dbReference>
<reference evidence="4" key="1">
    <citation type="journal article" date="2019" name="Int. J. Syst. Evol. Microbiol.">
        <title>The Global Catalogue of Microorganisms (GCM) 10K type strain sequencing project: providing services to taxonomists for standard genome sequencing and annotation.</title>
        <authorList>
            <consortium name="The Broad Institute Genomics Platform"/>
            <consortium name="The Broad Institute Genome Sequencing Center for Infectious Disease"/>
            <person name="Wu L."/>
            <person name="Ma J."/>
        </authorList>
    </citation>
    <scope>NUCLEOTIDE SEQUENCE [LARGE SCALE GENOMIC DNA]</scope>
    <source>
        <strain evidence="4">KCTC 32465</strain>
    </source>
</reference>
<dbReference type="PANTHER" id="PTHR43625:SF40">
    <property type="entry name" value="ALDO-KETO REDUCTASE YAKC [NADP(+)]"/>
    <property type="match status" value="1"/>
</dbReference>
<name>A0ABQ3D6D1_9RHOB</name>
<dbReference type="EMBL" id="BMZF01000011">
    <property type="protein sequence ID" value="GHA61243.1"/>
    <property type="molecule type" value="Genomic_DNA"/>
</dbReference>